<evidence type="ECO:0000313" key="2">
    <source>
        <dbReference type="Proteomes" id="UP000242814"/>
    </source>
</evidence>
<reference evidence="1 2" key="1">
    <citation type="submission" date="2016-06" db="EMBL/GenBank/DDBJ databases">
        <authorList>
            <person name="Kjaerup R.B."/>
            <person name="Dalgaard T.S."/>
            <person name="Juul-Madsen H.R."/>
        </authorList>
    </citation>
    <scope>NUCLEOTIDE SEQUENCE [LARGE SCALE GENOMIC DNA]</scope>
    <source>
        <strain evidence="1 2">Pb300</strain>
    </source>
</reference>
<dbReference type="VEuPathDB" id="FungiDB:PADG_11954"/>
<dbReference type="AlphaFoldDB" id="A0A1D2JMC7"/>
<name>A0A1D2JMC7_PARBR</name>
<dbReference type="Proteomes" id="UP000242814">
    <property type="component" value="Unassembled WGS sequence"/>
</dbReference>
<sequence>MHKNSLNLSIQRIFIGFSFVKPSQNAMQNLNKRYQQYIIAQLDSDDGSDEDEDMNIETLPRITASETLNLVKWLRLYEEQQDQERSESNSTA</sequence>
<proteinExistence type="predicted"/>
<dbReference type="EMBL" id="LZYO01000025">
    <property type="protein sequence ID" value="ODH42865.1"/>
    <property type="molecule type" value="Genomic_DNA"/>
</dbReference>
<evidence type="ECO:0000313" key="1">
    <source>
        <dbReference type="EMBL" id="ODH42865.1"/>
    </source>
</evidence>
<organism evidence="1 2">
    <name type="scientific">Paracoccidioides brasiliensis</name>
    <dbReference type="NCBI Taxonomy" id="121759"/>
    <lineage>
        <taxon>Eukaryota</taxon>
        <taxon>Fungi</taxon>
        <taxon>Dikarya</taxon>
        <taxon>Ascomycota</taxon>
        <taxon>Pezizomycotina</taxon>
        <taxon>Eurotiomycetes</taxon>
        <taxon>Eurotiomycetidae</taxon>
        <taxon>Onygenales</taxon>
        <taxon>Ajellomycetaceae</taxon>
        <taxon>Paracoccidioides</taxon>
    </lineage>
</organism>
<accession>A0A1D2JMC7</accession>
<comment type="caution">
    <text evidence="1">The sequence shown here is derived from an EMBL/GenBank/DDBJ whole genome shotgun (WGS) entry which is preliminary data.</text>
</comment>
<gene>
    <name evidence="1" type="ORF">ACO22_01136</name>
</gene>
<protein>
    <submittedName>
        <fullName evidence="1">Uncharacterized protein</fullName>
    </submittedName>
</protein>